<comment type="caution">
    <text evidence="2">The sequence shown here is derived from an EMBL/GenBank/DDBJ whole genome shotgun (WGS) entry which is preliminary data.</text>
</comment>
<gene>
    <name evidence="2" type="ORF">FisN_21Hh058</name>
</gene>
<name>A0A1Z5KAG9_FISSO</name>
<evidence type="ECO:0000313" key="3">
    <source>
        <dbReference type="Proteomes" id="UP000198406"/>
    </source>
</evidence>
<dbReference type="Proteomes" id="UP000198406">
    <property type="component" value="Unassembled WGS sequence"/>
</dbReference>
<dbReference type="InParanoid" id="A0A1Z5KAG9"/>
<evidence type="ECO:0000256" key="1">
    <source>
        <dbReference type="SAM" id="SignalP"/>
    </source>
</evidence>
<dbReference type="AlphaFoldDB" id="A0A1Z5KAG9"/>
<accession>A0A1Z5KAG9</accession>
<feature type="signal peptide" evidence="1">
    <location>
        <begin position="1"/>
        <end position="26"/>
    </location>
</feature>
<dbReference type="EMBL" id="BDSP01000199">
    <property type="protein sequence ID" value="GAX23257.1"/>
    <property type="molecule type" value="Genomic_DNA"/>
</dbReference>
<sequence length="167" mass="17891">MVSTIFSQKWSLLAVLLAASASSVSAVVGYDESSIERENLFLPGPIGNTKLPFGLCDEIRRRPNCSGPERDGCNCANSEWQCKDGFETLTFCTGSSGVQGECAVSIEGNPYCTGGNTGQCNGECKSSSDCGGGADEVCIWVGKTFRTDCVQKTEYFCRESFICVKLL</sequence>
<keyword evidence="3" id="KW-1185">Reference proteome</keyword>
<proteinExistence type="predicted"/>
<feature type="chain" id="PRO_5012034925" evidence="1">
    <location>
        <begin position="27"/>
        <end position="167"/>
    </location>
</feature>
<protein>
    <submittedName>
        <fullName evidence="2">Uncharacterized protein</fullName>
    </submittedName>
</protein>
<evidence type="ECO:0000313" key="2">
    <source>
        <dbReference type="EMBL" id="GAX23257.1"/>
    </source>
</evidence>
<reference evidence="2 3" key="1">
    <citation type="journal article" date="2015" name="Plant Cell">
        <title>Oil accumulation by the oleaginous diatom Fistulifera solaris as revealed by the genome and transcriptome.</title>
        <authorList>
            <person name="Tanaka T."/>
            <person name="Maeda Y."/>
            <person name="Veluchamy A."/>
            <person name="Tanaka M."/>
            <person name="Abida H."/>
            <person name="Marechal E."/>
            <person name="Bowler C."/>
            <person name="Muto M."/>
            <person name="Sunaga Y."/>
            <person name="Tanaka M."/>
            <person name="Yoshino T."/>
            <person name="Taniguchi T."/>
            <person name="Fukuda Y."/>
            <person name="Nemoto M."/>
            <person name="Matsumoto M."/>
            <person name="Wong P.S."/>
            <person name="Aburatani S."/>
            <person name="Fujibuchi W."/>
        </authorList>
    </citation>
    <scope>NUCLEOTIDE SEQUENCE [LARGE SCALE GENOMIC DNA]</scope>
    <source>
        <strain evidence="2 3">JPCC DA0580</strain>
    </source>
</reference>
<organism evidence="2 3">
    <name type="scientific">Fistulifera solaris</name>
    <name type="common">Oleaginous diatom</name>
    <dbReference type="NCBI Taxonomy" id="1519565"/>
    <lineage>
        <taxon>Eukaryota</taxon>
        <taxon>Sar</taxon>
        <taxon>Stramenopiles</taxon>
        <taxon>Ochrophyta</taxon>
        <taxon>Bacillariophyta</taxon>
        <taxon>Bacillariophyceae</taxon>
        <taxon>Bacillariophycidae</taxon>
        <taxon>Naviculales</taxon>
        <taxon>Naviculaceae</taxon>
        <taxon>Fistulifera</taxon>
    </lineage>
</organism>
<keyword evidence="1" id="KW-0732">Signal</keyword>